<protein>
    <recommendedName>
        <fullName evidence="2">S100/CaBP-9k-type calcium binding subdomain domain-containing protein</fullName>
    </recommendedName>
</protein>
<gene>
    <name evidence="3" type="ORF">XELAEV_18042954mg</name>
</gene>
<dbReference type="SMART" id="SM01394">
    <property type="entry name" value="S_100"/>
    <property type="match status" value="2"/>
</dbReference>
<name>A0A974C5A3_XENLA</name>
<dbReference type="SUPFAM" id="SSF47473">
    <property type="entry name" value="EF-hand"/>
    <property type="match status" value="1"/>
</dbReference>
<feature type="compositionally biased region" description="Polar residues" evidence="1">
    <location>
        <begin position="200"/>
        <end position="213"/>
    </location>
</feature>
<dbReference type="PANTHER" id="PTHR14054">
    <property type="entry name" value="REPETIN"/>
    <property type="match status" value="1"/>
</dbReference>
<dbReference type="PANTHER" id="PTHR14054:SF14">
    <property type="entry name" value="REPETIN"/>
    <property type="match status" value="1"/>
</dbReference>
<organism evidence="3 4">
    <name type="scientific">Xenopus laevis</name>
    <name type="common">African clawed frog</name>
    <dbReference type="NCBI Taxonomy" id="8355"/>
    <lineage>
        <taxon>Eukaryota</taxon>
        <taxon>Metazoa</taxon>
        <taxon>Chordata</taxon>
        <taxon>Craniata</taxon>
        <taxon>Vertebrata</taxon>
        <taxon>Euteleostomi</taxon>
        <taxon>Amphibia</taxon>
        <taxon>Batrachia</taxon>
        <taxon>Anura</taxon>
        <taxon>Pipoidea</taxon>
        <taxon>Pipidae</taxon>
        <taxon>Xenopodinae</taxon>
        <taxon>Xenopus</taxon>
        <taxon>Xenopus</taxon>
    </lineage>
</organism>
<feature type="domain" description="S100/CaBP-9k-type calcium binding subdomain" evidence="2">
    <location>
        <begin position="63"/>
        <end position="102"/>
    </location>
</feature>
<dbReference type="InterPro" id="IPR013787">
    <property type="entry name" value="S100_Ca-bd_sub"/>
</dbReference>
<feature type="compositionally biased region" description="Basic and acidic residues" evidence="1">
    <location>
        <begin position="167"/>
        <end position="182"/>
    </location>
</feature>
<feature type="region of interest" description="Disordered" evidence="1">
    <location>
        <begin position="146"/>
        <end position="314"/>
    </location>
</feature>
<dbReference type="GO" id="GO:0001533">
    <property type="term" value="C:cornified envelope"/>
    <property type="evidence" value="ECO:0007669"/>
    <property type="project" value="TreeGrafter"/>
</dbReference>
<dbReference type="Gene3D" id="1.10.238.10">
    <property type="entry name" value="EF-hand"/>
    <property type="match status" value="1"/>
</dbReference>
<dbReference type="InterPro" id="IPR011992">
    <property type="entry name" value="EF-hand-dom_pair"/>
</dbReference>
<dbReference type="EMBL" id="CM004481">
    <property type="protein sequence ID" value="OCT66702.1"/>
    <property type="molecule type" value="Genomic_DNA"/>
</dbReference>
<dbReference type="Proteomes" id="UP000694892">
    <property type="component" value="Chromosome 8S"/>
</dbReference>
<accession>A0A974C5A3</accession>
<feature type="compositionally biased region" description="Basic and acidic residues" evidence="1">
    <location>
        <begin position="146"/>
        <end position="160"/>
    </location>
</feature>
<evidence type="ECO:0000313" key="3">
    <source>
        <dbReference type="EMBL" id="OCT66702.1"/>
    </source>
</evidence>
<feature type="compositionally biased region" description="Basic and acidic residues" evidence="1">
    <location>
        <begin position="227"/>
        <end position="245"/>
    </location>
</feature>
<dbReference type="OMA" id="PTQKHDQ"/>
<dbReference type="AlphaFoldDB" id="A0A974C5A3"/>
<feature type="domain" description="S100/CaBP-9k-type calcium binding subdomain" evidence="2">
    <location>
        <begin position="4"/>
        <end position="46"/>
    </location>
</feature>
<dbReference type="Pfam" id="PF01023">
    <property type="entry name" value="S_100"/>
    <property type="match status" value="2"/>
</dbReference>
<evidence type="ECO:0000259" key="2">
    <source>
        <dbReference type="SMART" id="SM01394"/>
    </source>
</evidence>
<sequence>MAKLLTAFQRTINTFSSYCEQSSYCTSLSPDKFKSLIQKEVVDIIQVLVLRAEPLAPYQPCPSFQGAIDIFTSFSSQSSSHDKLSPEEFKDLIQKEFVNATKDSNNPKTFETLVQYKNKKNQKPVEFKEFLDFFKNVATAYYDDLKSSKENKKDQKHDQPTPHGPTQKHDQRTPHGPTEKQDQPTPHDPTQKQDKAITHGPTQKQDQPTTHSPTQKHDQPATHSPTQKHDQPATHDPTQKEDKPATRGPIQKQDKPATHGPTLKQDQPATHGPTEKQDKPTIHGPTQKQDKPATHGPTEKQDKPTTHGPTQKQD</sequence>
<evidence type="ECO:0000313" key="4">
    <source>
        <dbReference type="Proteomes" id="UP000694892"/>
    </source>
</evidence>
<feature type="compositionally biased region" description="Basic and acidic residues" evidence="1">
    <location>
        <begin position="288"/>
        <end position="305"/>
    </location>
</feature>
<evidence type="ECO:0000256" key="1">
    <source>
        <dbReference type="SAM" id="MobiDB-lite"/>
    </source>
</evidence>
<proteinExistence type="predicted"/>
<reference evidence="4" key="1">
    <citation type="journal article" date="2016" name="Nature">
        <title>Genome evolution in the allotetraploid frog Xenopus laevis.</title>
        <authorList>
            <person name="Session A.M."/>
            <person name="Uno Y."/>
            <person name="Kwon T."/>
            <person name="Chapman J.A."/>
            <person name="Toyoda A."/>
            <person name="Takahashi S."/>
            <person name="Fukui A."/>
            <person name="Hikosaka A."/>
            <person name="Suzuki A."/>
            <person name="Kondo M."/>
            <person name="van Heeringen S.J."/>
            <person name="Quigley I."/>
            <person name="Heinz S."/>
            <person name="Ogino H."/>
            <person name="Ochi H."/>
            <person name="Hellsten U."/>
            <person name="Lyons J.B."/>
            <person name="Simakov O."/>
            <person name="Putnam N."/>
            <person name="Stites J."/>
            <person name="Kuroki Y."/>
            <person name="Tanaka T."/>
            <person name="Michiue T."/>
            <person name="Watanabe M."/>
            <person name="Bogdanovic O."/>
            <person name="Lister R."/>
            <person name="Georgiou G."/>
            <person name="Paranjpe S.S."/>
            <person name="van Kruijsbergen I."/>
            <person name="Shu S."/>
            <person name="Carlson J."/>
            <person name="Kinoshita T."/>
            <person name="Ohta Y."/>
            <person name="Mawaribuchi S."/>
            <person name="Jenkins J."/>
            <person name="Grimwood J."/>
            <person name="Schmutz J."/>
            <person name="Mitros T."/>
            <person name="Mozaffari S.V."/>
            <person name="Suzuki Y."/>
            <person name="Haramoto Y."/>
            <person name="Yamamoto T.S."/>
            <person name="Takagi C."/>
            <person name="Heald R."/>
            <person name="Miller K."/>
            <person name="Haudenschild C."/>
            <person name="Kitzman J."/>
            <person name="Nakayama T."/>
            <person name="Izutsu Y."/>
            <person name="Robert J."/>
            <person name="Fortriede J."/>
            <person name="Burns K."/>
            <person name="Lotay V."/>
            <person name="Karimi K."/>
            <person name="Yasuoka Y."/>
            <person name="Dichmann D.S."/>
            <person name="Flajnik M.F."/>
            <person name="Houston D.W."/>
            <person name="Shendure J."/>
            <person name="DuPasquier L."/>
            <person name="Vize P.D."/>
            <person name="Zorn A.M."/>
            <person name="Ito M."/>
            <person name="Marcotte E.M."/>
            <person name="Wallingford J.B."/>
            <person name="Ito Y."/>
            <person name="Asashima M."/>
            <person name="Ueno N."/>
            <person name="Matsuda Y."/>
            <person name="Veenstra G.J."/>
            <person name="Fujiyama A."/>
            <person name="Harland R.M."/>
            <person name="Taira M."/>
            <person name="Rokhsar D.S."/>
        </authorList>
    </citation>
    <scope>NUCLEOTIDE SEQUENCE [LARGE SCALE GENOMIC DNA]</scope>
    <source>
        <strain evidence="4">J</strain>
    </source>
</reference>